<feature type="signal peptide" evidence="1">
    <location>
        <begin position="1"/>
        <end position="16"/>
    </location>
</feature>
<reference evidence="3 4" key="1">
    <citation type="journal article" date="2017" name="PLoS Biol.">
        <title>The sea cucumber genome provides insights into morphological evolution and visceral regeneration.</title>
        <authorList>
            <person name="Zhang X."/>
            <person name="Sun L."/>
            <person name="Yuan J."/>
            <person name="Sun Y."/>
            <person name="Gao Y."/>
            <person name="Zhang L."/>
            <person name="Li S."/>
            <person name="Dai H."/>
            <person name="Hamel J.F."/>
            <person name="Liu C."/>
            <person name="Yu Y."/>
            <person name="Liu S."/>
            <person name="Lin W."/>
            <person name="Guo K."/>
            <person name="Jin S."/>
            <person name="Xu P."/>
            <person name="Storey K.B."/>
            <person name="Huan P."/>
            <person name="Zhang T."/>
            <person name="Zhou Y."/>
            <person name="Zhang J."/>
            <person name="Lin C."/>
            <person name="Li X."/>
            <person name="Xing L."/>
            <person name="Huo D."/>
            <person name="Sun M."/>
            <person name="Wang L."/>
            <person name="Mercier A."/>
            <person name="Li F."/>
            <person name="Yang H."/>
            <person name="Xiang J."/>
        </authorList>
    </citation>
    <scope>NUCLEOTIDE SEQUENCE [LARGE SCALE GENOMIC DNA]</scope>
    <source>
        <strain evidence="3">Shaxun</strain>
        <tissue evidence="3">Muscle</tissue>
    </source>
</reference>
<protein>
    <recommendedName>
        <fullName evidence="2">Reverse transcriptase domain-containing protein</fullName>
    </recommendedName>
</protein>
<dbReference type="AlphaFoldDB" id="A0A2G8JG72"/>
<dbReference type="InterPro" id="IPR043128">
    <property type="entry name" value="Rev_trsase/Diguanyl_cyclase"/>
</dbReference>
<dbReference type="PANTHER" id="PTHR24559">
    <property type="entry name" value="TRANSPOSON TY3-I GAG-POL POLYPROTEIN"/>
    <property type="match status" value="1"/>
</dbReference>
<dbReference type="Gene3D" id="3.30.70.270">
    <property type="match status" value="1"/>
</dbReference>
<evidence type="ECO:0000313" key="3">
    <source>
        <dbReference type="EMBL" id="PIK34751.1"/>
    </source>
</evidence>
<evidence type="ECO:0000256" key="1">
    <source>
        <dbReference type="SAM" id="SignalP"/>
    </source>
</evidence>
<name>A0A2G8JG72_STIJA</name>
<evidence type="ECO:0000259" key="2">
    <source>
        <dbReference type="Pfam" id="PF00078"/>
    </source>
</evidence>
<dbReference type="EMBL" id="MRZV01002088">
    <property type="protein sequence ID" value="PIK34751.1"/>
    <property type="molecule type" value="Genomic_DNA"/>
</dbReference>
<dbReference type="SUPFAM" id="SSF56672">
    <property type="entry name" value="DNA/RNA polymerases"/>
    <property type="match status" value="1"/>
</dbReference>
<dbReference type="InterPro" id="IPR000477">
    <property type="entry name" value="RT_dom"/>
</dbReference>
<dbReference type="STRING" id="307972.A0A2G8JG72"/>
<keyword evidence="1" id="KW-0732">Signal</keyword>
<dbReference type="InterPro" id="IPR043502">
    <property type="entry name" value="DNA/RNA_pol_sf"/>
</dbReference>
<sequence length="194" mass="22619">MLIYLLHQMMTWAVQMASPARYLSDEIPVKQHFVGFFPIVLVRKTDGSLRMCCDYRKLNQKTFKDAYSIQRIEDSIDALHGFQWFSAIDHLSGYHRVAMAETDNRHKTGFITPFGLYELNRMPFGLSNTPAVHEDLQMQQFTNYWFEAGNHLFGDVIASISFLLWGTTQRMPAEKPYHQSILRKLVVKCQTFDD</sequence>
<organism evidence="3 4">
    <name type="scientific">Stichopus japonicus</name>
    <name type="common">Sea cucumber</name>
    <dbReference type="NCBI Taxonomy" id="307972"/>
    <lineage>
        <taxon>Eukaryota</taxon>
        <taxon>Metazoa</taxon>
        <taxon>Echinodermata</taxon>
        <taxon>Eleutherozoa</taxon>
        <taxon>Echinozoa</taxon>
        <taxon>Holothuroidea</taxon>
        <taxon>Aspidochirotacea</taxon>
        <taxon>Aspidochirotida</taxon>
        <taxon>Stichopodidae</taxon>
        <taxon>Apostichopus</taxon>
    </lineage>
</organism>
<dbReference type="InterPro" id="IPR053134">
    <property type="entry name" value="RNA-dir_DNA_polymerase"/>
</dbReference>
<feature type="domain" description="Reverse transcriptase" evidence="2">
    <location>
        <begin position="42"/>
        <end position="133"/>
    </location>
</feature>
<dbReference type="Gene3D" id="3.10.10.10">
    <property type="entry name" value="HIV Type 1 Reverse Transcriptase, subunit A, domain 1"/>
    <property type="match status" value="1"/>
</dbReference>
<dbReference type="PANTHER" id="PTHR24559:SF435">
    <property type="entry name" value="RIBONUCLEASE H"/>
    <property type="match status" value="1"/>
</dbReference>
<comment type="caution">
    <text evidence="3">The sequence shown here is derived from an EMBL/GenBank/DDBJ whole genome shotgun (WGS) entry which is preliminary data.</text>
</comment>
<dbReference type="CDD" id="cd01647">
    <property type="entry name" value="RT_LTR"/>
    <property type="match status" value="1"/>
</dbReference>
<accession>A0A2G8JG72</accession>
<feature type="chain" id="PRO_5013587133" description="Reverse transcriptase domain-containing protein" evidence="1">
    <location>
        <begin position="17"/>
        <end position="194"/>
    </location>
</feature>
<dbReference type="OrthoDB" id="779804at2759"/>
<evidence type="ECO:0000313" key="4">
    <source>
        <dbReference type="Proteomes" id="UP000230750"/>
    </source>
</evidence>
<dbReference type="Pfam" id="PF00078">
    <property type="entry name" value="RVT_1"/>
    <property type="match status" value="1"/>
</dbReference>
<keyword evidence="4" id="KW-1185">Reference proteome</keyword>
<gene>
    <name evidence="3" type="ORF">BSL78_28423</name>
</gene>
<proteinExistence type="predicted"/>
<dbReference type="Proteomes" id="UP000230750">
    <property type="component" value="Unassembled WGS sequence"/>
</dbReference>